<dbReference type="Gene3D" id="3.90.320.10">
    <property type="match status" value="1"/>
</dbReference>
<feature type="domain" description="PD-(D/E)XK endonuclease-like" evidence="1">
    <location>
        <begin position="82"/>
        <end position="218"/>
    </location>
</feature>
<protein>
    <submittedName>
        <fullName evidence="2">Unannotated protein</fullName>
    </submittedName>
</protein>
<name>A0A6J6QKS0_9ZZZZ</name>
<dbReference type="AlphaFoldDB" id="A0A6J6QKS0"/>
<dbReference type="InterPro" id="IPR038726">
    <property type="entry name" value="PDDEXK_AddAB-type"/>
</dbReference>
<accession>A0A6J6QKS0</accession>
<dbReference type="InterPro" id="IPR011604">
    <property type="entry name" value="PDDEXK-like_dom_sf"/>
</dbReference>
<organism evidence="2">
    <name type="scientific">freshwater metagenome</name>
    <dbReference type="NCBI Taxonomy" id="449393"/>
    <lineage>
        <taxon>unclassified sequences</taxon>
        <taxon>metagenomes</taxon>
        <taxon>ecological metagenomes</taxon>
    </lineage>
</organism>
<reference evidence="2" key="1">
    <citation type="submission" date="2020-05" db="EMBL/GenBank/DDBJ databases">
        <authorList>
            <person name="Chiriac C."/>
            <person name="Salcher M."/>
            <person name="Ghai R."/>
            <person name="Kavagutti S V."/>
        </authorList>
    </citation>
    <scope>NUCLEOTIDE SEQUENCE</scope>
</reference>
<dbReference type="Pfam" id="PF12705">
    <property type="entry name" value="PDDEXK_1"/>
    <property type="match status" value="1"/>
</dbReference>
<gene>
    <name evidence="2" type="ORF">UFOPK2689_00014</name>
</gene>
<sequence length="231" mass="25610">MLTLSENARTNISPSDLTFSWNGCHRCLWLYYNEQVKAPLFMPLVSEIAEMQELSCLGKSSADLHPNIPEGKVLDHGGFVMSKPIEVNGEATPFAIKGKYDIVMEFPDGTYGVIDCKFQARASDKGKFYSPQLEAYAFALENPAKGKPKKISSLGLLVWAPVKIRGNSSGNFGMELSCNWYPIERDPQALQDRLAEFIGVITGEVPPSKASCDQCKYIDSRYSILNKLGKN</sequence>
<dbReference type="EMBL" id="CAEZYL010000001">
    <property type="protein sequence ID" value="CAB4712440.1"/>
    <property type="molecule type" value="Genomic_DNA"/>
</dbReference>
<proteinExistence type="predicted"/>
<evidence type="ECO:0000259" key="1">
    <source>
        <dbReference type="Pfam" id="PF12705"/>
    </source>
</evidence>
<evidence type="ECO:0000313" key="2">
    <source>
        <dbReference type="EMBL" id="CAB4712440.1"/>
    </source>
</evidence>